<dbReference type="SUPFAM" id="SSF48179">
    <property type="entry name" value="6-phosphogluconate dehydrogenase C-terminal domain-like"/>
    <property type="match status" value="1"/>
</dbReference>
<feature type="compositionally biased region" description="Polar residues" evidence="8">
    <location>
        <begin position="1"/>
        <end position="18"/>
    </location>
</feature>
<dbReference type="EC" id="1.1.1.22" evidence="3 7"/>
<evidence type="ECO:0000256" key="4">
    <source>
        <dbReference type="ARBA" id="ARBA00023002"/>
    </source>
</evidence>
<dbReference type="PIRSF" id="PIRSF000124">
    <property type="entry name" value="UDPglc_GDPman_dh"/>
    <property type="match status" value="1"/>
</dbReference>
<dbReference type="Pfam" id="PF00984">
    <property type="entry name" value="UDPG_MGDP_dh"/>
    <property type="match status" value="1"/>
</dbReference>
<evidence type="ECO:0000256" key="1">
    <source>
        <dbReference type="ARBA" id="ARBA00004701"/>
    </source>
</evidence>
<evidence type="ECO:0000256" key="7">
    <source>
        <dbReference type="PIRNR" id="PIRNR000124"/>
    </source>
</evidence>
<dbReference type="InterPro" id="IPR014026">
    <property type="entry name" value="UDP-Glc/GDP-Man_DH_dimer"/>
</dbReference>
<dbReference type="PANTHER" id="PTHR43750:SF3">
    <property type="entry name" value="UDP-GLUCOSE 6-DEHYDROGENASE TUAD"/>
    <property type="match status" value="1"/>
</dbReference>
<feature type="region of interest" description="Disordered" evidence="8">
    <location>
        <begin position="1"/>
        <end position="20"/>
    </location>
</feature>
<evidence type="ECO:0000256" key="2">
    <source>
        <dbReference type="ARBA" id="ARBA00006601"/>
    </source>
</evidence>
<keyword evidence="4 7" id="KW-0560">Oxidoreductase</keyword>
<dbReference type="Gene3D" id="1.20.5.100">
    <property type="entry name" value="Cytochrome c1, transmembrane anchor, C-terminal"/>
    <property type="match status" value="1"/>
</dbReference>
<dbReference type="Proteomes" id="UP001589894">
    <property type="component" value="Unassembled WGS sequence"/>
</dbReference>
<protein>
    <recommendedName>
        <fullName evidence="3 7">UDP-glucose 6-dehydrogenase</fullName>
        <ecNumber evidence="3 7">1.1.1.22</ecNumber>
    </recommendedName>
</protein>
<dbReference type="PIRSF" id="PIRSF500134">
    <property type="entry name" value="UDPglc_DH_bac"/>
    <property type="match status" value="1"/>
</dbReference>
<dbReference type="NCBIfam" id="TIGR03026">
    <property type="entry name" value="NDP-sugDHase"/>
    <property type="match status" value="1"/>
</dbReference>
<evidence type="ECO:0000259" key="9">
    <source>
        <dbReference type="SMART" id="SM00984"/>
    </source>
</evidence>
<dbReference type="RefSeq" id="WP_377334411.1">
    <property type="nucleotide sequence ID" value="NZ_JBHLUE010000001.1"/>
</dbReference>
<evidence type="ECO:0000256" key="8">
    <source>
        <dbReference type="SAM" id="MobiDB-lite"/>
    </source>
</evidence>
<dbReference type="SUPFAM" id="SSF51735">
    <property type="entry name" value="NAD(P)-binding Rossmann-fold domains"/>
    <property type="match status" value="1"/>
</dbReference>
<dbReference type="Pfam" id="PF03721">
    <property type="entry name" value="UDPG_MGDP_dh_N"/>
    <property type="match status" value="1"/>
</dbReference>
<evidence type="ECO:0000256" key="3">
    <source>
        <dbReference type="ARBA" id="ARBA00012954"/>
    </source>
</evidence>
<evidence type="ECO:0000313" key="11">
    <source>
        <dbReference type="Proteomes" id="UP001589894"/>
    </source>
</evidence>
<evidence type="ECO:0000313" key="10">
    <source>
        <dbReference type="EMBL" id="MFC0562611.1"/>
    </source>
</evidence>
<dbReference type="Pfam" id="PF03720">
    <property type="entry name" value="UDPG_MGDP_dh_C"/>
    <property type="match status" value="1"/>
</dbReference>
<feature type="domain" description="UDP-glucose/GDP-mannose dehydrogenase C-terminal" evidence="9">
    <location>
        <begin position="357"/>
        <end position="458"/>
    </location>
</feature>
<dbReference type="PANTHER" id="PTHR43750">
    <property type="entry name" value="UDP-GLUCOSE 6-DEHYDROGENASE TUAD"/>
    <property type="match status" value="1"/>
</dbReference>
<evidence type="ECO:0000256" key="5">
    <source>
        <dbReference type="ARBA" id="ARBA00023027"/>
    </source>
</evidence>
<gene>
    <name evidence="10" type="ORF">ACFFHU_00235</name>
</gene>
<dbReference type="EMBL" id="JBHLUE010000001">
    <property type="protein sequence ID" value="MFC0562611.1"/>
    <property type="molecule type" value="Genomic_DNA"/>
</dbReference>
<dbReference type="GO" id="GO:0016491">
    <property type="term" value="F:oxidoreductase activity"/>
    <property type="evidence" value="ECO:0007669"/>
    <property type="project" value="UniProtKB-KW"/>
</dbReference>
<comment type="caution">
    <text evidence="10">The sequence shown here is derived from an EMBL/GenBank/DDBJ whole genome shotgun (WGS) entry which is preliminary data.</text>
</comment>
<keyword evidence="11" id="KW-1185">Reference proteome</keyword>
<dbReference type="InterPro" id="IPR014027">
    <property type="entry name" value="UDP-Glc/GDP-Man_DH_C"/>
</dbReference>
<comment type="pathway">
    <text evidence="1">Nucleotide-sugar biosynthesis; UDP-alpha-D-glucuronate biosynthesis; UDP-alpha-D-glucuronate from UDP-alpha-D-glucose: step 1/1.</text>
</comment>
<dbReference type="SMART" id="SM00984">
    <property type="entry name" value="UDPG_MGDP_dh_C"/>
    <property type="match status" value="1"/>
</dbReference>
<sequence>MTIPYPTTQPLPLSTVSPPSGAARPRLTFLGVGYLGATYAICFAELGYEVMGVDVDPERIARLGEGEVPFHEPGLDELLRRNLASGRLRFSTSYEEAAEFGDVHFICVGTPQRADGMGADLSYVEASVSSLAQNLTRKALIVGKSTVPVGTAEWIEQLVGKHTPADLGVEVAWSPEFLQEGFAVEDVLRPNRIVVGVKSEWANGMLYAAHKGVFDLAATEDREVPLVVTDFATAELVKVAANAFLATKISFINAMAEVCEVAGGDVTQLAKAIGYDPRIGNRFLQAGVGFGGGCLPKDIRAFQARAQELGAGEALRFLHEVDLINMRRRNRVLQLAAELLNRRYGPAGPDLSGTRIAVLGATFKPNSDDVRDAPALAVAALLRKAGSDVRVYDPQGMENARKAQPDLTYEATMDDAVRDADLVCVLTEWADFRNADPAALGELAAGRRVVDGRNCLDSTAWTQAGWEYRGMGRP</sequence>
<proteinExistence type="inferred from homology"/>
<accession>A0ABV6NPJ0</accession>
<name>A0ABV6NPJ0_9ACTN</name>
<dbReference type="Gene3D" id="3.40.50.720">
    <property type="entry name" value="NAD(P)-binding Rossmann-like Domain"/>
    <property type="match status" value="2"/>
</dbReference>
<dbReference type="InterPro" id="IPR008927">
    <property type="entry name" value="6-PGluconate_DH-like_C_sf"/>
</dbReference>
<comment type="similarity">
    <text evidence="2 7">Belongs to the UDP-glucose/GDP-mannose dehydrogenase family.</text>
</comment>
<organism evidence="10 11">
    <name type="scientific">Plantactinospora siamensis</name>
    <dbReference type="NCBI Taxonomy" id="555372"/>
    <lineage>
        <taxon>Bacteria</taxon>
        <taxon>Bacillati</taxon>
        <taxon>Actinomycetota</taxon>
        <taxon>Actinomycetes</taxon>
        <taxon>Micromonosporales</taxon>
        <taxon>Micromonosporaceae</taxon>
        <taxon>Plantactinospora</taxon>
    </lineage>
</organism>
<dbReference type="InterPro" id="IPR001732">
    <property type="entry name" value="UDP-Glc/GDP-Man_DH_N"/>
</dbReference>
<comment type="catalytic activity">
    <reaction evidence="6 7">
        <text>UDP-alpha-D-glucose + 2 NAD(+) + H2O = UDP-alpha-D-glucuronate + 2 NADH + 3 H(+)</text>
        <dbReference type="Rhea" id="RHEA:23596"/>
        <dbReference type="ChEBI" id="CHEBI:15377"/>
        <dbReference type="ChEBI" id="CHEBI:15378"/>
        <dbReference type="ChEBI" id="CHEBI:57540"/>
        <dbReference type="ChEBI" id="CHEBI:57945"/>
        <dbReference type="ChEBI" id="CHEBI:58052"/>
        <dbReference type="ChEBI" id="CHEBI:58885"/>
        <dbReference type="EC" id="1.1.1.22"/>
    </reaction>
</comment>
<dbReference type="InterPro" id="IPR017476">
    <property type="entry name" value="UDP-Glc/GDP-Man"/>
</dbReference>
<dbReference type="InterPro" id="IPR028357">
    <property type="entry name" value="UDPglc_DH_bac"/>
</dbReference>
<dbReference type="SUPFAM" id="SSF52413">
    <property type="entry name" value="UDP-glucose/GDP-mannose dehydrogenase C-terminal domain"/>
    <property type="match status" value="1"/>
</dbReference>
<evidence type="ECO:0000256" key="6">
    <source>
        <dbReference type="ARBA" id="ARBA00047473"/>
    </source>
</evidence>
<dbReference type="InterPro" id="IPR036220">
    <property type="entry name" value="UDP-Glc/GDP-Man_DH_C_sf"/>
</dbReference>
<keyword evidence="5 7" id="KW-0520">NAD</keyword>
<dbReference type="InterPro" id="IPR036291">
    <property type="entry name" value="NAD(P)-bd_dom_sf"/>
</dbReference>
<reference evidence="10 11" key="1">
    <citation type="submission" date="2024-09" db="EMBL/GenBank/DDBJ databases">
        <authorList>
            <person name="Sun Q."/>
            <person name="Mori K."/>
        </authorList>
    </citation>
    <scope>NUCLEOTIDE SEQUENCE [LARGE SCALE GENOMIC DNA]</scope>
    <source>
        <strain evidence="10 11">TBRC 2205</strain>
    </source>
</reference>